<keyword evidence="8" id="KW-1185">Reference proteome</keyword>
<evidence type="ECO:0000259" key="6">
    <source>
        <dbReference type="PROSITE" id="PS51724"/>
    </source>
</evidence>
<dbReference type="SUPFAM" id="SSF50685">
    <property type="entry name" value="Barwin-like endoglucanases"/>
    <property type="match status" value="1"/>
</dbReference>
<dbReference type="InterPro" id="IPR036680">
    <property type="entry name" value="SPOR-like_sf"/>
</dbReference>
<dbReference type="PROSITE" id="PS51724">
    <property type="entry name" value="SPOR"/>
    <property type="match status" value="1"/>
</dbReference>
<keyword evidence="7" id="KW-0449">Lipoprotein</keyword>
<dbReference type="GO" id="GO:0042834">
    <property type="term" value="F:peptidoglycan binding"/>
    <property type="evidence" value="ECO:0007669"/>
    <property type="project" value="InterPro"/>
</dbReference>
<evidence type="ECO:0000256" key="5">
    <source>
        <dbReference type="RuleBase" id="RU003495"/>
    </source>
</evidence>
<keyword evidence="2 4" id="KW-0456">Lyase</keyword>
<dbReference type="PANTHER" id="PTHR34183">
    <property type="entry name" value="ENDOLYTIC PEPTIDOGLYCAN TRANSGLYCOSYLASE RLPA"/>
    <property type="match status" value="1"/>
</dbReference>
<dbReference type="GO" id="GO:0008932">
    <property type="term" value="F:lytic endotransglycosylase activity"/>
    <property type="evidence" value="ECO:0007669"/>
    <property type="project" value="UniProtKB-UniRule"/>
</dbReference>
<dbReference type="Gene3D" id="3.30.70.1070">
    <property type="entry name" value="Sporulation related repeat"/>
    <property type="match status" value="1"/>
</dbReference>
<dbReference type="InterPro" id="IPR012997">
    <property type="entry name" value="RplA"/>
</dbReference>
<accession>A0A316FTT2</accession>
<evidence type="ECO:0000313" key="7">
    <source>
        <dbReference type="EMBL" id="PWK51979.1"/>
    </source>
</evidence>
<dbReference type="HAMAP" id="MF_02071">
    <property type="entry name" value="RlpA"/>
    <property type="match status" value="1"/>
</dbReference>
<dbReference type="Gene3D" id="2.40.40.10">
    <property type="entry name" value="RlpA-like domain"/>
    <property type="match status" value="1"/>
</dbReference>
<evidence type="ECO:0000256" key="1">
    <source>
        <dbReference type="ARBA" id="ARBA00022729"/>
    </source>
</evidence>
<organism evidence="7 8">
    <name type="scientific">Pleionea mediterranea</name>
    <dbReference type="NCBI Taxonomy" id="523701"/>
    <lineage>
        <taxon>Bacteria</taxon>
        <taxon>Pseudomonadati</taxon>
        <taxon>Pseudomonadota</taxon>
        <taxon>Gammaproteobacteria</taxon>
        <taxon>Oceanospirillales</taxon>
        <taxon>Pleioneaceae</taxon>
        <taxon>Pleionea</taxon>
    </lineage>
</organism>
<feature type="chain" id="PRO_5016471332" description="Endolytic peptidoglycan transglycosylase RlpA" evidence="4">
    <location>
        <begin position="23"/>
        <end position="265"/>
    </location>
</feature>
<dbReference type="InterPro" id="IPR036908">
    <property type="entry name" value="RlpA-like_sf"/>
</dbReference>
<reference evidence="7 8" key="1">
    <citation type="submission" date="2018-05" db="EMBL/GenBank/DDBJ databases">
        <title>Genomic Encyclopedia of Type Strains, Phase IV (KMG-IV): sequencing the most valuable type-strain genomes for metagenomic binning, comparative biology and taxonomic classification.</title>
        <authorList>
            <person name="Goeker M."/>
        </authorList>
    </citation>
    <scope>NUCLEOTIDE SEQUENCE [LARGE SCALE GENOMIC DNA]</scope>
    <source>
        <strain evidence="7 8">DSM 25350</strain>
    </source>
</reference>
<dbReference type="SUPFAM" id="SSF110997">
    <property type="entry name" value="Sporulation related repeat"/>
    <property type="match status" value="1"/>
</dbReference>
<dbReference type="GO" id="GO:0071555">
    <property type="term" value="P:cell wall organization"/>
    <property type="evidence" value="ECO:0007669"/>
    <property type="project" value="UniProtKB-KW"/>
</dbReference>
<evidence type="ECO:0000256" key="3">
    <source>
        <dbReference type="ARBA" id="ARBA00023316"/>
    </source>
</evidence>
<keyword evidence="3 4" id="KW-0961">Cell wall biogenesis/degradation</keyword>
<feature type="signal peptide" evidence="4">
    <location>
        <begin position="1"/>
        <end position="22"/>
    </location>
</feature>
<dbReference type="InterPro" id="IPR007730">
    <property type="entry name" value="SPOR-like_dom"/>
</dbReference>
<dbReference type="InterPro" id="IPR009009">
    <property type="entry name" value="RlpA-like_DPBB"/>
</dbReference>
<dbReference type="EMBL" id="QGGU01000005">
    <property type="protein sequence ID" value="PWK51979.1"/>
    <property type="molecule type" value="Genomic_DNA"/>
</dbReference>
<protein>
    <recommendedName>
        <fullName evidence="4">Endolytic peptidoglycan transglycosylase RlpA</fullName>
        <ecNumber evidence="4">4.2.2.-</ecNumber>
    </recommendedName>
</protein>
<keyword evidence="1 4" id="KW-0732">Signal</keyword>
<dbReference type="RefSeq" id="WP_210204895.1">
    <property type="nucleotide sequence ID" value="NZ_QGGU01000005.1"/>
</dbReference>
<sequence length="265" mass="28712" precursor="true">MINVSAMCRLLFLLVSIAFVSACSLLEVQDSGPDQPVDVSDIPDATPRVEALSPYGNPASYQQDGITYYVMSSAANYKARGIASWYGTKFHGERTSSGEPYDMYAMTAAHKTLPLPSYVKVTNVANGKQIVVKVNDRGPFKAGRIIDLSYAAAVKLGFHQHGTAEVEVESIVPAGTHRITGPSAVPEGKQMYVQVGAFSDASKANRLKTAIQQQVPWQVSVSKVKVRATMLYRVRVGPIETTDEANRLVDTLSMPALGTPRVVFE</sequence>
<dbReference type="NCBIfam" id="TIGR00413">
    <property type="entry name" value="rlpA"/>
    <property type="match status" value="1"/>
</dbReference>
<comment type="caution">
    <text evidence="7">The sequence shown here is derived from an EMBL/GenBank/DDBJ whole genome shotgun (WGS) entry which is preliminary data.</text>
</comment>
<dbReference type="Proteomes" id="UP000245790">
    <property type="component" value="Unassembled WGS sequence"/>
</dbReference>
<name>A0A316FTT2_9GAMM</name>
<evidence type="ECO:0000256" key="4">
    <source>
        <dbReference type="HAMAP-Rule" id="MF_02071"/>
    </source>
</evidence>
<dbReference type="InterPro" id="IPR034718">
    <property type="entry name" value="RlpA"/>
</dbReference>
<comment type="function">
    <text evidence="4">Lytic transglycosylase with a strong preference for naked glycan strands that lack stem peptides.</text>
</comment>
<dbReference type="FunFam" id="2.40.40.10:FF:000003">
    <property type="entry name" value="Endolytic peptidoglycan transglycosylase RlpA"/>
    <property type="match status" value="1"/>
</dbReference>
<dbReference type="Pfam" id="PF05036">
    <property type="entry name" value="SPOR"/>
    <property type="match status" value="1"/>
</dbReference>
<evidence type="ECO:0000256" key="2">
    <source>
        <dbReference type="ARBA" id="ARBA00023239"/>
    </source>
</evidence>
<dbReference type="AlphaFoldDB" id="A0A316FTT2"/>
<comment type="similarity">
    <text evidence="4 5">Belongs to the RlpA family.</text>
</comment>
<feature type="domain" description="SPOR" evidence="6">
    <location>
        <begin position="185"/>
        <end position="265"/>
    </location>
</feature>
<dbReference type="CDD" id="cd22268">
    <property type="entry name" value="DPBB_RlpA-like"/>
    <property type="match status" value="1"/>
</dbReference>
<dbReference type="GO" id="GO:0009279">
    <property type="term" value="C:cell outer membrane"/>
    <property type="evidence" value="ECO:0007669"/>
    <property type="project" value="TreeGrafter"/>
</dbReference>
<gene>
    <name evidence="4" type="primary">rlpA</name>
    <name evidence="7" type="ORF">C8D97_105296</name>
</gene>
<proteinExistence type="inferred from homology"/>
<dbReference type="GO" id="GO:0000270">
    <property type="term" value="P:peptidoglycan metabolic process"/>
    <property type="evidence" value="ECO:0007669"/>
    <property type="project" value="UniProtKB-UniRule"/>
</dbReference>
<dbReference type="Pfam" id="PF03330">
    <property type="entry name" value="DPBB_1"/>
    <property type="match status" value="1"/>
</dbReference>
<dbReference type="EC" id="4.2.2.-" evidence="4"/>
<evidence type="ECO:0000313" key="8">
    <source>
        <dbReference type="Proteomes" id="UP000245790"/>
    </source>
</evidence>
<dbReference type="PANTHER" id="PTHR34183:SF1">
    <property type="entry name" value="ENDOLYTIC PEPTIDOGLYCAN TRANSGLYCOSYLASE RLPA"/>
    <property type="match status" value="1"/>
</dbReference>